<dbReference type="AlphaFoldDB" id="A0A4Y2DWC8"/>
<dbReference type="Gene3D" id="3.30.420.10">
    <property type="entry name" value="Ribonuclease H-like superfamily/Ribonuclease H"/>
    <property type="match status" value="1"/>
</dbReference>
<evidence type="ECO:0008006" key="3">
    <source>
        <dbReference type="Google" id="ProtNLM"/>
    </source>
</evidence>
<name>A0A4Y2DWC8_ARAVE</name>
<dbReference type="GO" id="GO:0003676">
    <property type="term" value="F:nucleic acid binding"/>
    <property type="evidence" value="ECO:0007669"/>
    <property type="project" value="InterPro"/>
</dbReference>
<dbReference type="PANTHER" id="PTHR46060:SF1">
    <property type="entry name" value="MARINER MOS1 TRANSPOSASE-LIKE PROTEIN"/>
    <property type="match status" value="1"/>
</dbReference>
<proteinExistence type="predicted"/>
<reference evidence="1 2" key="1">
    <citation type="journal article" date="2019" name="Sci. Rep.">
        <title>Orb-weaving spider Araneus ventricosus genome elucidates the spidroin gene catalogue.</title>
        <authorList>
            <person name="Kono N."/>
            <person name="Nakamura H."/>
            <person name="Ohtoshi R."/>
            <person name="Moran D.A.P."/>
            <person name="Shinohara A."/>
            <person name="Yoshida Y."/>
            <person name="Fujiwara M."/>
            <person name="Mori M."/>
            <person name="Tomita M."/>
            <person name="Arakawa K."/>
        </authorList>
    </citation>
    <scope>NUCLEOTIDE SEQUENCE [LARGE SCALE GENOMIC DNA]</scope>
</reference>
<gene>
    <name evidence="1" type="ORF">AVEN_5472_1</name>
</gene>
<sequence length="112" mass="13123">MWSADIAIARSKVRTVRWVLPTETIQELSSSNDYVGASQWDLFSHPPHSPDLDPSDFHLFPHMKTWIATQRFDDDVGAWLKSQTPTLYDDEINKLVYRYEKCLNLYGDYIKK</sequence>
<evidence type="ECO:0000313" key="1">
    <source>
        <dbReference type="EMBL" id="GBM21160.1"/>
    </source>
</evidence>
<accession>A0A4Y2DWC8</accession>
<dbReference type="PANTHER" id="PTHR46060">
    <property type="entry name" value="MARINER MOS1 TRANSPOSASE-LIKE PROTEIN"/>
    <property type="match status" value="1"/>
</dbReference>
<dbReference type="InterPro" id="IPR052709">
    <property type="entry name" value="Transposase-MT_Hybrid"/>
</dbReference>
<comment type="caution">
    <text evidence="1">The sequence shown here is derived from an EMBL/GenBank/DDBJ whole genome shotgun (WGS) entry which is preliminary data.</text>
</comment>
<evidence type="ECO:0000313" key="2">
    <source>
        <dbReference type="Proteomes" id="UP000499080"/>
    </source>
</evidence>
<protein>
    <recommendedName>
        <fullName evidence="3">Tc1-like transposase DDE domain-containing protein</fullName>
    </recommendedName>
</protein>
<dbReference type="InterPro" id="IPR036397">
    <property type="entry name" value="RNaseH_sf"/>
</dbReference>
<dbReference type="Proteomes" id="UP000499080">
    <property type="component" value="Unassembled WGS sequence"/>
</dbReference>
<dbReference type="OrthoDB" id="10065579at2759"/>
<keyword evidence="2" id="KW-1185">Reference proteome</keyword>
<dbReference type="EMBL" id="BGPR01000454">
    <property type="protein sequence ID" value="GBM21160.1"/>
    <property type="molecule type" value="Genomic_DNA"/>
</dbReference>
<organism evidence="1 2">
    <name type="scientific">Araneus ventricosus</name>
    <name type="common">Orbweaver spider</name>
    <name type="synonym">Epeira ventricosa</name>
    <dbReference type="NCBI Taxonomy" id="182803"/>
    <lineage>
        <taxon>Eukaryota</taxon>
        <taxon>Metazoa</taxon>
        <taxon>Ecdysozoa</taxon>
        <taxon>Arthropoda</taxon>
        <taxon>Chelicerata</taxon>
        <taxon>Arachnida</taxon>
        <taxon>Araneae</taxon>
        <taxon>Araneomorphae</taxon>
        <taxon>Entelegynae</taxon>
        <taxon>Araneoidea</taxon>
        <taxon>Araneidae</taxon>
        <taxon>Araneus</taxon>
    </lineage>
</organism>